<accession>A0A1W6ZLV3</accession>
<name>A0A1W6ZLV3_9HYPH</name>
<proteinExistence type="predicted"/>
<organism evidence="1 2">
    <name type="scientific">Pseudorhodoplanes sinuspersici</name>
    <dbReference type="NCBI Taxonomy" id="1235591"/>
    <lineage>
        <taxon>Bacteria</taxon>
        <taxon>Pseudomonadati</taxon>
        <taxon>Pseudomonadota</taxon>
        <taxon>Alphaproteobacteria</taxon>
        <taxon>Hyphomicrobiales</taxon>
        <taxon>Pseudorhodoplanes</taxon>
    </lineage>
</organism>
<keyword evidence="2" id="KW-1185">Reference proteome</keyword>
<dbReference type="KEGG" id="psin:CAK95_03475"/>
<sequence>MRVVVHRKGELTRKAVDRDWPYQVALPHLDVIEIFSRSGDFLWRTSFACASSRRRCERWRFNLYCFSDEADAEKFRVRFNDLKFDPTWRGRGDAKNRWVGGNDYVRTCKIAD</sequence>
<evidence type="ECO:0000313" key="2">
    <source>
        <dbReference type="Proteomes" id="UP000194137"/>
    </source>
</evidence>
<dbReference type="AlphaFoldDB" id="A0A1W6ZLV3"/>
<reference evidence="1 2" key="1">
    <citation type="submission" date="2017-05" db="EMBL/GenBank/DDBJ databases">
        <title>Full genome sequence of Pseudorhodoplanes sinuspersici.</title>
        <authorList>
            <person name="Dastgheib S.M.M."/>
            <person name="Shavandi M."/>
            <person name="Tirandaz H."/>
        </authorList>
    </citation>
    <scope>NUCLEOTIDE SEQUENCE [LARGE SCALE GENOMIC DNA]</scope>
    <source>
        <strain evidence="1 2">RIPI110</strain>
    </source>
</reference>
<dbReference type="EMBL" id="CP021112">
    <property type="protein sequence ID" value="ARP98255.1"/>
    <property type="molecule type" value="Genomic_DNA"/>
</dbReference>
<protein>
    <submittedName>
        <fullName evidence="1">Uncharacterized protein</fullName>
    </submittedName>
</protein>
<evidence type="ECO:0000313" key="1">
    <source>
        <dbReference type="EMBL" id="ARP98255.1"/>
    </source>
</evidence>
<dbReference type="STRING" id="1235591.CAK95_03475"/>
<dbReference type="Proteomes" id="UP000194137">
    <property type="component" value="Chromosome"/>
</dbReference>
<gene>
    <name evidence="1" type="ORF">CAK95_03475</name>
</gene>